<reference evidence="3 4" key="1">
    <citation type="submission" date="2021-02" db="EMBL/GenBank/DDBJ databases">
        <title>Streptomyces spirodelae sp. nov., isolated from duckweed.</title>
        <authorList>
            <person name="Saimee Y."/>
            <person name="Duangmal K."/>
        </authorList>
    </citation>
    <scope>NUCLEOTIDE SEQUENCE [LARGE SCALE GENOMIC DNA]</scope>
    <source>
        <strain evidence="3 4">DW4-2</strain>
    </source>
</reference>
<feature type="region of interest" description="Disordered" evidence="1">
    <location>
        <begin position="110"/>
        <end position="143"/>
    </location>
</feature>
<name>A0ABS3WPZ5_9ACTN</name>
<sequence length="373" mass="40448">MGRGGEQDGASIPDEEWDRFLREAASGGNSAPKEPSARARMVARRLREEPDRPTGWRTYELGSGPRDKQRRSGRRGRKLWYAAALLAALGLGAVALNPAGVAGWFPGADDTHSERQGVGTAPSTTVAQQPTLEEPFKGSPAQKWEDGLAGIRFPKARAAGWMDKAQVDQALDRTRDFLSASSLDAGVLRGKHPDKAIALINPRQQDVQQLLKTAFRNPSRKNNPLLLFSRFDPAKVKLAGNVVKTRGRVTYETGERGALEVTADVTYVYPVVAAEEGSSAVARTIVRRELVMSWDDPAKVKTEAGTFSAVSYKLDTTNGGCDLFNGYLNPKFGHEQTAGNGDGPVIDPYDRSQPIDERMRGAEGQGCGRASRT</sequence>
<dbReference type="EMBL" id="JAFFZN010000004">
    <property type="protein sequence ID" value="MBO8185191.1"/>
    <property type="molecule type" value="Genomic_DNA"/>
</dbReference>
<keyword evidence="4" id="KW-1185">Reference proteome</keyword>
<comment type="caution">
    <text evidence="3">The sequence shown here is derived from an EMBL/GenBank/DDBJ whole genome shotgun (WGS) entry which is preliminary data.</text>
</comment>
<accession>A0ABS3WPZ5</accession>
<feature type="region of interest" description="Disordered" evidence="1">
    <location>
        <begin position="1"/>
        <end position="74"/>
    </location>
</feature>
<protein>
    <submittedName>
        <fullName evidence="3">Uncharacterized protein</fullName>
    </submittedName>
</protein>
<keyword evidence="2" id="KW-1133">Transmembrane helix</keyword>
<evidence type="ECO:0000313" key="3">
    <source>
        <dbReference type="EMBL" id="MBO8185191.1"/>
    </source>
</evidence>
<keyword evidence="2" id="KW-0472">Membrane</keyword>
<feature type="compositionally biased region" description="Polar residues" evidence="1">
    <location>
        <begin position="121"/>
        <end position="131"/>
    </location>
</feature>
<evidence type="ECO:0000256" key="1">
    <source>
        <dbReference type="SAM" id="MobiDB-lite"/>
    </source>
</evidence>
<keyword evidence="2" id="KW-0812">Transmembrane</keyword>
<feature type="transmembrane region" description="Helical" evidence="2">
    <location>
        <begin position="79"/>
        <end position="105"/>
    </location>
</feature>
<gene>
    <name evidence="3" type="ORF">JW592_06850</name>
</gene>
<evidence type="ECO:0000256" key="2">
    <source>
        <dbReference type="SAM" id="Phobius"/>
    </source>
</evidence>
<dbReference type="Proteomes" id="UP001518976">
    <property type="component" value="Unassembled WGS sequence"/>
</dbReference>
<feature type="region of interest" description="Disordered" evidence="1">
    <location>
        <begin position="335"/>
        <end position="373"/>
    </location>
</feature>
<feature type="compositionally biased region" description="Basic and acidic residues" evidence="1">
    <location>
        <begin position="45"/>
        <end position="54"/>
    </location>
</feature>
<proteinExistence type="predicted"/>
<evidence type="ECO:0000313" key="4">
    <source>
        <dbReference type="Proteomes" id="UP001518976"/>
    </source>
</evidence>
<dbReference type="RefSeq" id="WP_209264128.1">
    <property type="nucleotide sequence ID" value="NZ_JAFFZN010000004.1"/>
</dbReference>
<feature type="compositionally biased region" description="Basic and acidic residues" evidence="1">
    <location>
        <begin position="348"/>
        <end position="361"/>
    </location>
</feature>
<organism evidence="3 4">
    <name type="scientific">Streptomyces spirodelae</name>
    <dbReference type="NCBI Taxonomy" id="2812904"/>
    <lineage>
        <taxon>Bacteria</taxon>
        <taxon>Bacillati</taxon>
        <taxon>Actinomycetota</taxon>
        <taxon>Actinomycetes</taxon>
        <taxon>Kitasatosporales</taxon>
        <taxon>Streptomycetaceae</taxon>
        <taxon>Streptomyces</taxon>
    </lineage>
</organism>